<evidence type="ECO:0000313" key="1">
    <source>
        <dbReference type="EMBL" id="MBS1259089.1"/>
    </source>
</evidence>
<organism evidence="1 2">
    <name type="scientific">Candidatus Scalindua arabica</name>
    <dbReference type="NCBI Taxonomy" id="1127984"/>
    <lineage>
        <taxon>Bacteria</taxon>
        <taxon>Pseudomonadati</taxon>
        <taxon>Planctomycetota</taxon>
        <taxon>Candidatus Brocadiia</taxon>
        <taxon>Candidatus Brocadiales</taxon>
        <taxon>Candidatus Scalinduaceae</taxon>
        <taxon>Candidatus Scalindua</taxon>
    </lineage>
</organism>
<sequence>MERATQIEVAADIIWIRLHANGEMMLRRLRSLLRMEKFLFYQGIGWLAREGKISVTKTGWRTSISLVK</sequence>
<name>A0A941W4K0_9BACT</name>
<dbReference type="InterPro" id="IPR019707">
    <property type="entry name" value="DUF2582"/>
</dbReference>
<gene>
    <name evidence="1" type="ORF">MAG551_02155</name>
</gene>
<dbReference type="AlphaFoldDB" id="A0A941W4K0"/>
<comment type="caution">
    <text evidence="1">The sequence shown here is derived from an EMBL/GenBank/DDBJ whole genome shotgun (WGS) entry which is preliminary data.</text>
</comment>
<proteinExistence type="predicted"/>
<dbReference type="Gene3D" id="1.10.10.10">
    <property type="entry name" value="Winged helix-like DNA-binding domain superfamily/Winged helix DNA-binding domain"/>
    <property type="match status" value="1"/>
</dbReference>
<protein>
    <submittedName>
        <fullName evidence="1">Uncharacterized protein</fullName>
    </submittedName>
</protein>
<dbReference type="Pfam" id="PF10771">
    <property type="entry name" value="DUF2582"/>
    <property type="match status" value="1"/>
</dbReference>
<dbReference type="EMBL" id="JAANXD010000080">
    <property type="protein sequence ID" value="MBS1259089.1"/>
    <property type="molecule type" value="Genomic_DNA"/>
</dbReference>
<reference evidence="1" key="1">
    <citation type="journal article" date="2021" name="ISME J.">
        <title>Fine-scale metabolic discontinuity in a stratified prokaryote microbiome of a Red Sea deep halocline.</title>
        <authorList>
            <person name="Michoud G."/>
            <person name="Ngugi D.K."/>
            <person name="Barozzi A."/>
            <person name="Merlino G."/>
            <person name="Calleja M.L."/>
            <person name="Delgado-Huertas A."/>
            <person name="Moran X.A.G."/>
            <person name="Daffonchio D."/>
        </authorList>
    </citation>
    <scope>NUCLEOTIDE SEQUENCE</scope>
    <source>
        <strain evidence="1">SuakinDeep_MAG55_1</strain>
    </source>
</reference>
<dbReference type="Proteomes" id="UP000722750">
    <property type="component" value="Unassembled WGS sequence"/>
</dbReference>
<accession>A0A941W4K0</accession>
<evidence type="ECO:0000313" key="2">
    <source>
        <dbReference type="Proteomes" id="UP000722750"/>
    </source>
</evidence>
<dbReference type="InterPro" id="IPR036388">
    <property type="entry name" value="WH-like_DNA-bd_sf"/>
</dbReference>